<dbReference type="PANTHER" id="PTHR23419">
    <property type="entry name" value="DIVALENT CATION TOLERANCE CUTA-RELATED"/>
    <property type="match status" value="1"/>
</dbReference>
<gene>
    <name evidence="2" type="primary">cutA</name>
    <name evidence="2" type="ORF">QWI33_12400</name>
</gene>
<evidence type="ECO:0000313" key="3">
    <source>
        <dbReference type="Proteomes" id="UP001171902"/>
    </source>
</evidence>
<keyword evidence="3" id="KW-1185">Reference proteome</keyword>
<reference evidence="2" key="1">
    <citation type="submission" date="2023-06" db="EMBL/GenBank/DDBJ databases">
        <title>Gycomyces niveus sp.nov., a novel actinomycete isolated from soil in Shouguang.</title>
        <authorList>
            <person name="Yang X."/>
            <person name="Zhao J."/>
        </authorList>
    </citation>
    <scope>NUCLEOTIDE SEQUENCE</scope>
    <source>
        <strain evidence="2">NEAU C2</strain>
    </source>
</reference>
<sequence length="107" mass="11985">MDEICEVVVTGPSADELATLTRRLVDDRLCACGHQVAEIRSIYRWKGEVHTEPESRAMLHTRRSLVPAIIEAVKASHPYEVPCVIALPVAEANPDYHRWVIAETRAP</sequence>
<dbReference type="EMBL" id="JAUEMJ010000003">
    <property type="protein sequence ID" value="MDN3240531.1"/>
    <property type="molecule type" value="Genomic_DNA"/>
</dbReference>
<dbReference type="SUPFAM" id="SSF54913">
    <property type="entry name" value="GlnB-like"/>
    <property type="match status" value="1"/>
</dbReference>
<dbReference type="PANTHER" id="PTHR23419:SF8">
    <property type="entry name" value="FI09726P"/>
    <property type="match status" value="1"/>
</dbReference>
<dbReference type="InterPro" id="IPR015867">
    <property type="entry name" value="N-reg_PII/ATP_PRibTrfase_C"/>
</dbReference>
<accession>A0ABT7YPF1</accession>
<dbReference type="InterPro" id="IPR004323">
    <property type="entry name" value="Ion_tolerance_CutA"/>
</dbReference>
<dbReference type="RefSeq" id="WP_289957457.1">
    <property type="nucleotide sequence ID" value="NZ_JAUEMJ010000003.1"/>
</dbReference>
<evidence type="ECO:0000313" key="2">
    <source>
        <dbReference type="EMBL" id="MDN3240531.1"/>
    </source>
</evidence>
<proteinExistence type="inferred from homology"/>
<comment type="similarity">
    <text evidence="1">Belongs to the CutA family.</text>
</comment>
<organism evidence="2 3">
    <name type="scientific">Glycomyces tritici</name>
    <dbReference type="NCBI Taxonomy" id="2665176"/>
    <lineage>
        <taxon>Bacteria</taxon>
        <taxon>Bacillati</taxon>
        <taxon>Actinomycetota</taxon>
        <taxon>Actinomycetes</taxon>
        <taxon>Glycomycetales</taxon>
        <taxon>Glycomycetaceae</taxon>
        <taxon>Glycomyces</taxon>
    </lineage>
</organism>
<evidence type="ECO:0000256" key="1">
    <source>
        <dbReference type="ARBA" id="ARBA00010169"/>
    </source>
</evidence>
<dbReference type="Pfam" id="PF03091">
    <property type="entry name" value="CutA1"/>
    <property type="match status" value="1"/>
</dbReference>
<comment type="caution">
    <text evidence="2">The sequence shown here is derived from an EMBL/GenBank/DDBJ whole genome shotgun (WGS) entry which is preliminary data.</text>
</comment>
<dbReference type="InterPro" id="IPR011322">
    <property type="entry name" value="N-reg_PII-like_a/b"/>
</dbReference>
<dbReference type="Gene3D" id="3.30.70.120">
    <property type="match status" value="1"/>
</dbReference>
<protein>
    <submittedName>
        <fullName evidence="2">Divalent-cation tolerance protein CutA</fullName>
    </submittedName>
</protein>
<dbReference type="Proteomes" id="UP001171902">
    <property type="component" value="Unassembled WGS sequence"/>
</dbReference>
<name>A0ABT7YPF1_9ACTN</name>